<organism evidence="2">
    <name type="scientific">Oryza nivara</name>
    <name type="common">Indian wild rice</name>
    <name type="synonym">Oryza sativa f. spontanea</name>
    <dbReference type="NCBI Taxonomy" id="4536"/>
    <lineage>
        <taxon>Eukaryota</taxon>
        <taxon>Viridiplantae</taxon>
        <taxon>Streptophyta</taxon>
        <taxon>Embryophyta</taxon>
        <taxon>Tracheophyta</taxon>
        <taxon>Spermatophyta</taxon>
        <taxon>Magnoliopsida</taxon>
        <taxon>Liliopsida</taxon>
        <taxon>Poales</taxon>
        <taxon>Poaceae</taxon>
        <taxon>BOP clade</taxon>
        <taxon>Oryzoideae</taxon>
        <taxon>Oryzeae</taxon>
        <taxon>Oryzinae</taxon>
        <taxon>Oryza</taxon>
    </lineage>
</organism>
<evidence type="ECO:0000256" key="1">
    <source>
        <dbReference type="SAM" id="MobiDB-lite"/>
    </source>
</evidence>
<feature type="region of interest" description="Disordered" evidence="1">
    <location>
        <begin position="1"/>
        <end position="103"/>
    </location>
</feature>
<dbReference type="Gramene" id="ONIVA07G19520.1">
    <property type="protein sequence ID" value="ONIVA07G19520.1"/>
    <property type="gene ID" value="ONIVA07G19520"/>
</dbReference>
<dbReference type="HOGENOM" id="CLU_1112811_0_0_1"/>
<evidence type="ECO:0000313" key="2">
    <source>
        <dbReference type="EnsemblPlants" id="ONIVA07G19520.1"/>
    </source>
</evidence>
<sequence length="250" mass="26478">MARGREEGIWGGGREGMGGPQQLSAKGGRRKRDSTQRKRERRKTPRKKKWVVAGATSAGAGDGGGGQRPDSPTPSESPRRPPKADWRRYGATRTPAIRRPRTGARIAAPAALHGRASHLVAMTPPPHKPPDAAAVASSHDSSALCCPKTPPPAHRPDPATAVPHLPPPGRDPSPSPLPTAGENSTSPTPEREHHRGESPANAFLARRPAGRGRRSGGSAPAVGFAPRVACVWVTQGSFLFLDEARIFLRN</sequence>
<accession>A0A0E0I373</accession>
<dbReference type="AlphaFoldDB" id="A0A0E0I373"/>
<proteinExistence type="predicted"/>
<dbReference type="OMA" id="TPEREHH"/>
<keyword evidence="3" id="KW-1185">Reference proteome</keyword>
<reference evidence="2" key="2">
    <citation type="submission" date="2018-04" db="EMBL/GenBank/DDBJ databases">
        <title>OnivRS2 (Oryza nivara Reference Sequence Version 2).</title>
        <authorList>
            <person name="Zhang J."/>
            <person name="Kudrna D."/>
            <person name="Lee S."/>
            <person name="Talag J."/>
            <person name="Rajasekar S."/>
            <person name="Welchert J."/>
            <person name="Hsing Y.-I."/>
            <person name="Wing R.A."/>
        </authorList>
    </citation>
    <scope>NUCLEOTIDE SEQUENCE [LARGE SCALE GENOMIC DNA]</scope>
    <source>
        <strain evidence="2">SL10</strain>
    </source>
</reference>
<name>A0A0E0I373_ORYNI</name>
<feature type="region of interest" description="Disordered" evidence="1">
    <location>
        <begin position="115"/>
        <end position="220"/>
    </location>
</feature>
<dbReference type="Proteomes" id="UP000006591">
    <property type="component" value="Chromosome 7"/>
</dbReference>
<feature type="compositionally biased region" description="Pro residues" evidence="1">
    <location>
        <begin position="164"/>
        <end position="177"/>
    </location>
</feature>
<feature type="compositionally biased region" description="Low complexity" evidence="1">
    <location>
        <begin position="131"/>
        <end position="143"/>
    </location>
</feature>
<evidence type="ECO:0000313" key="3">
    <source>
        <dbReference type="Proteomes" id="UP000006591"/>
    </source>
</evidence>
<reference evidence="2" key="1">
    <citation type="submission" date="2015-04" db="UniProtKB">
        <authorList>
            <consortium name="EnsemblPlants"/>
        </authorList>
    </citation>
    <scope>IDENTIFICATION</scope>
    <source>
        <strain evidence="2">SL10</strain>
    </source>
</reference>
<dbReference type="EnsemblPlants" id="ONIVA07G19520.1">
    <property type="protein sequence ID" value="ONIVA07G19520.1"/>
    <property type="gene ID" value="ONIVA07G19520"/>
</dbReference>
<feature type="compositionally biased region" description="Gly residues" evidence="1">
    <location>
        <begin position="9"/>
        <end position="19"/>
    </location>
</feature>
<feature type="compositionally biased region" description="Basic and acidic residues" evidence="1">
    <location>
        <begin position="77"/>
        <end position="88"/>
    </location>
</feature>
<feature type="compositionally biased region" description="Basic residues" evidence="1">
    <location>
        <begin position="27"/>
        <end position="50"/>
    </location>
</feature>
<protein>
    <submittedName>
        <fullName evidence="2">Uncharacterized protein</fullName>
    </submittedName>
</protein>